<dbReference type="Proteomes" id="UP000015453">
    <property type="component" value="Unassembled WGS sequence"/>
</dbReference>
<dbReference type="OrthoDB" id="1838001at2759"/>
<keyword evidence="2" id="KW-1185">Reference proteome</keyword>
<dbReference type="AlphaFoldDB" id="S8C9G0"/>
<evidence type="ECO:0008006" key="3">
    <source>
        <dbReference type="Google" id="ProtNLM"/>
    </source>
</evidence>
<organism evidence="1 2">
    <name type="scientific">Genlisea aurea</name>
    <dbReference type="NCBI Taxonomy" id="192259"/>
    <lineage>
        <taxon>Eukaryota</taxon>
        <taxon>Viridiplantae</taxon>
        <taxon>Streptophyta</taxon>
        <taxon>Embryophyta</taxon>
        <taxon>Tracheophyta</taxon>
        <taxon>Spermatophyta</taxon>
        <taxon>Magnoliopsida</taxon>
        <taxon>eudicotyledons</taxon>
        <taxon>Gunneridae</taxon>
        <taxon>Pentapetalae</taxon>
        <taxon>asterids</taxon>
        <taxon>lamiids</taxon>
        <taxon>Lamiales</taxon>
        <taxon>Lentibulariaceae</taxon>
        <taxon>Genlisea</taxon>
    </lineage>
</organism>
<gene>
    <name evidence="1" type="ORF">M569_11380</name>
</gene>
<proteinExistence type="predicted"/>
<protein>
    <recommendedName>
        <fullName evidence="3">Transposase MuDR plant domain-containing protein</fullName>
    </recommendedName>
</protein>
<name>S8C9G0_9LAMI</name>
<evidence type="ECO:0000313" key="2">
    <source>
        <dbReference type="Proteomes" id="UP000015453"/>
    </source>
</evidence>
<accession>S8C9G0</accession>
<evidence type="ECO:0000313" key="1">
    <source>
        <dbReference type="EMBL" id="EPS63405.1"/>
    </source>
</evidence>
<dbReference type="EMBL" id="AUSU01005510">
    <property type="protein sequence ID" value="EPS63405.1"/>
    <property type="molecule type" value="Genomic_DNA"/>
</dbReference>
<comment type="caution">
    <text evidence="1">The sequence shown here is derived from an EMBL/GenBank/DDBJ whole genome shotgun (WGS) entry which is preliminary data.</text>
</comment>
<sequence>MWSIDDVFLDEIGVEVKTAGEVDVPGDDVFHDDADEVDVESLDDIDYAKVSGKNPELLIGIKFHSRDEAREVVKTHCFRRDKKVNFDKIDASRLVASCRTVIGYSWRVRIAISRNGEPWQVRTTRDEHVGKLRIGSCREVH</sequence>
<reference evidence="1 2" key="1">
    <citation type="journal article" date="2013" name="BMC Genomics">
        <title>The miniature genome of a carnivorous plant Genlisea aurea contains a low number of genes and short non-coding sequences.</title>
        <authorList>
            <person name="Leushkin E.V."/>
            <person name="Sutormin R.A."/>
            <person name="Nabieva E.R."/>
            <person name="Penin A.A."/>
            <person name="Kondrashov A.S."/>
            <person name="Logacheva M.D."/>
        </authorList>
    </citation>
    <scope>NUCLEOTIDE SEQUENCE [LARGE SCALE GENOMIC DNA]</scope>
</reference>